<gene>
    <name evidence="2" type="ORF">Xinn_04087</name>
    <name evidence="3" type="ORF">XIS1_110002</name>
</gene>
<reference evidence="2 5" key="3">
    <citation type="journal article" date="2017" name="Nat. Microbiol.">
        <title>Natural product diversity associated with the nematode symbionts Photorhabdus and Xenorhabdus.</title>
        <authorList>
            <person name="Tobias N.J."/>
            <person name="Wolff H."/>
            <person name="Djahanschiri B."/>
            <person name="Grundmann F."/>
            <person name="Kronenwerth M."/>
            <person name="Shi Y.M."/>
            <person name="Simonyi S."/>
            <person name="Grun P."/>
            <person name="Shapiro-Ilan D."/>
            <person name="Pidot S.J."/>
            <person name="Stinear T.P."/>
            <person name="Ebersberger I."/>
            <person name="Bode H.B."/>
        </authorList>
    </citation>
    <scope>NUCLEOTIDE SEQUENCE [LARGE SCALE GENOMIC DNA]</scope>
    <source>
        <strain evidence="2 5">DSM 16336</strain>
    </source>
</reference>
<evidence type="ECO:0000313" key="5">
    <source>
        <dbReference type="Proteomes" id="UP000224871"/>
    </source>
</evidence>
<dbReference type="EMBL" id="NIBU01000146">
    <property type="protein sequence ID" value="PHM24108.1"/>
    <property type="molecule type" value="Genomic_DNA"/>
</dbReference>
<reference evidence="3" key="1">
    <citation type="submission" date="2016-12" db="EMBL/GenBank/DDBJ databases">
        <authorList>
            <person name="Song W.-J."/>
            <person name="Kurnit D.M."/>
        </authorList>
    </citation>
    <scope>NUCLEOTIDE SEQUENCE [LARGE SCALE GENOMIC DNA]</scope>
    <source>
        <strain evidence="3">HGB1681</strain>
    </source>
</reference>
<evidence type="ECO:0000313" key="4">
    <source>
        <dbReference type="Proteomes" id="UP000196435"/>
    </source>
</evidence>
<dbReference type="GO" id="GO:0003677">
    <property type="term" value="F:DNA binding"/>
    <property type="evidence" value="ECO:0007669"/>
    <property type="project" value="InterPro"/>
</dbReference>
<protein>
    <submittedName>
        <fullName evidence="2">Resolvase</fullName>
    </submittedName>
</protein>
<proteinExistence type="predicted"/>
<dbReference type="Proteomes" id="UP000196435">
    <property type="component" value="Unassembled WGS sequence"/>
</dbReference>
<dbReference type="AlphaFoldDB" id="A0A1N6MQT0"/>
<keyword evidence="5" id="KW-1185">Reference proteome</keyword>
<dbReference type="Proteomes" id="UP000224871">
    <property type="component" value="Unassembled WGS sequence"/>
</dbReference>
<evidence type="ECO:0000259" key="1">
    <source>
        <dbReference type="PROSITE" id="PS51736"/>
    </source>
</evidence>
<dbReference type="GO" id="GO:0000150">
    <property type="term" value="F:DNA strand exchange activity"/>
    <property type="evidence" value="ECO:0007669"/>
    <property type="project" value="InterPro"/>
</dbReference>
<evidence type="ECO:0000313" key="2">
    <source>
        <dbReference type="EMBL" id="PHM24108.1"/>
    </source>
</evidence>
<reference evidence="4" key="2">
    <citation type="submission" date="2016-12" db="EMBL/GenBank/DDBJ databases">
        <authorList>
            <person name="Gaudriault S."/>
        </authorList>
    </citation>
    <scope>NUCLEOTIDE SEQUENCE [LARGE SCALE GENOMIC DNA]</scope>
    <source>
        <strain evidence="4">HGB1681 (deposited as PTA-6826 in the American Type Culture Collection)</strain>
    </source>
</reference>
<dbReference type="EMBL" id="FTLG01000013">
    <property type="protein sequence ID" value="SIP71203.1"/>
    <property type="molecule type" value="Genomic_DNA"/>
</dbReference>
<name>A0A1N6MQT0_9GAMM</name>
<organism evidence="3 4">
    <name type="scientific">Xenorhabdus innexi</name>
    <dbReference type="NCBI Taxonomy" id="290109"/>
    <lineage>
        <taxon>Bacteria</taxon>
        <taxon>Pseudomonadati</taxon>
        <taxon>Pseudomonadota</taxon>
        <taxon>Gammaproteobacteria</taxon>
        <taxon>Enterobacterales</taxon>
        <taxon>Morganellaceae</taxon>
        <taxon>Xenorhabdus</taxon>
    </lineage>
</organism>
<dbReference type="PROSITE" id="PS51736">
    <property type="entry name" value="RECOMBINASES_3"/>
    <property type="match status" value="1"/>
</dbReference>
<feature type="domain" description="Resolvase/invertase-type recombinase catalytic" evidence="1">
    <location>
        <begin position="1"/>
        <end position="30"/>
    </location>
</feature>
<accession>A0A1N6MQT0</accession>
<evidence type="ECO:0000313" key="3">
    <source>
        <dbReference type="EMBL" id="SIP71203.1"/>
    </source>
</evidence>
<dbReference type="InterPro" id="IPR006119">
    <property type="entry name" value="Resolv_N"/>
</dbReference>
<sequence>MQVISAVAEFEKDLLIERTHAGIARARASVKRFGRPSALNDEQNWNDSVWG</sequence>